<evidence type="ECO:0000256" key="2">
    <source>
        <dbReference type="ARBA" id="ARBA00012438"/>
    </source>
</evidence>
<evidence type="ECO:0000256" key="3">
    <source>
        <dbReference type="ARBA" id="ARBA00022553"/>
    </source>
</evidence>
<accession>A0ABN1HR18</accession>
<feature type="domain" description="Response regulatory" evidence="6">
    <location>
        <begin position="708"/>
        <end position="822"/>
    </location>
</feature>
<dbReference type="Gene3D" id="3.30.450.20">
    <property type="entry name" value="PAS domain"/>
    <property type="match status" value="1"/>
</dbReference>
<evidence type="ECO:0000313" key="8">
    <source>
        <dbReference type="Proteomes" id="UP001500238"/>
    </source>
</evidence>
<keyword evidence="3 4" id="KW-0597">Phosphoprotein</keyword>
<evidence type="ECO:0000256" key="1">
    <source>
        <dbReference type="ARBA" id="ARBA00000085"/>
    </source>
</evidence>
<protein>
    <recommendedName>
        <fullName evidence="2">histidine kinase</fullName>
        <ecNumber evidence="2">2.7.13.3</ecNumber>
    </recommendedName>
</protein>
<dbReference type="InterPro" id="IPR004358">
    <property type="entry name" value="Sig_transdc_His_kin-like_C"/>
</dbReference>
<dbReference type="Proteomes" id="UP001500238">
    <property type="component" value="Unassembled WGS sequence"/>
</dbReference>
<dbReference type="SMART" id="SM00388">
    <property type="entry name" value="HisKA"/>
    <property type="match status" value="1"/>
</dbReference>
<dbReference type="EC" id="2.7.13.3" evidence="2"/>
<dbReference type="SMART" id="SM00091">
    <property type="entry name" value="PAS"/>
    <property type="match status" value="2"/>
</dbReference>
<dbReference type="InterPro" id="IPR001789">
    <property type="entry name" value="Sig_transdc_resp-reg_receiver"/>
</dbReference>
<dbReference type="PROSITE" id="PS50110">
    <property type="entry name" value="RESPONSE_REGULATORY"/>
    <property type="match status" value="1"/>
</dbReference>
<dbReference type="InterPro" id="IPR000014">
    <property type="entry name" value="PAS"/>
</dbReference>
<dbReference type="InterPro" id="IPR035965">
    <property type="entry name" value="PAS-like_dom_sf"/>
</dbReference>
<dbReference type="SUPFAM" id="SSF55785">
    <property type="entry name" value="PYP-like sensor domain (PAS domain)"/>
    <property type="match status" value="1"/>
</dbReference>
<organism evidence="7 8">
    <name type="scientific">Sphingomonas insulae</name>
    <dbReference type="NCBI Taxonomy" id="424800"/>
    <lineage>
        <taxon>Bacteria</taxon>
        <taxon>Pseudomonadati</taxon>
        <taxon>Pseudomonadota</taxon>
        <taxon>Alphaproteobacteria</taxon>
        <taxon>Sphingomonadales</taxon>
        <taxon>Sphingomonadaceae</taxon>
        <taxon>Sphingomonas</taxon>
    </lineage>
</organism>
<evidence type="ECO:0000259" key="6">
    <source>
        <dbReference type="PROSITE" id="PS50110"/>
    </source>
</evidence>
<feature type="modified residue" description="4-aspartylphosphate" evidence="4">
    <location>
        <position position="758"/>
    </location>
</feature>
<comment type="catalytic activity">
    <reaction evidence="1">
        <text>ATP + protein L-histidine = ADP + protein N-phospho-L-histidine.</text>
        <dbReference type="EC" id="2.7.13.3"/>
    </reaction>
</comment>
<dbReference type="Pfam" id="PF00512">
    <property type="entry name" value="HisKA"/>
    <property type="match status" value="1"/>
</dbReference>
<dbReference type="Pfam" id="PF00072">
    <property type="entry name" value="Response_reg"/>
    <property type="match status" value="1"/>
</dbReference>
<dbReference type="PANTHER" id="PTHR43065">
    <property type="entry name" value="SENSOR HISTIDINE KINASE"/>
    <property type="match status" value="1"/>
</dbReference>
<reference evidence="7 8" key="1">
    <citation type="journal article" date="2019" name="Int. J. Syst. Evol. Microbiol.">
        <title>The Global Catalogue of Microorganisms (GCM) 10K type strain sequencing project: providing services to taxonomists for standard genome sequencing and annotation.</title>
        <authorList>
            <consortium name="The Broad Institute Genomics Platform"/>
            <consortium name="The Broad Institute Genome Sequencing Center for Infectious Disease"/>
            <person name="Wu L."/>
            <person name="Ma J."/>
        </authorList>
    </citation>
    <scope>NUCLEOTIDE SEQUENCE [LARGE SCALE GENOMIC DNA]</scope>
    <source>
        <strain evidence="7 8">JCM 14603</strain>
    </source>
</reference>
<dbReference type="InterPro" id="IPR005467">
    <property type="entry name" value="His_kinase_dom"/>
</dbReference>
<gene>
    <name evidence="7" type="ORF">GCM10009102_10740</name>
</gene>
<dbReference type="CDD" id="cd00082">
    <property type="entry name" value="HisKA"/>
    <property type="match status" value="1"/>
</dbReference>
<evidence type="ECO:0000313" key="7">
    <source>
        <dbReference type="EMBL" id="GAA0663447.1"/>
    </source>
</evidence>
<dbReference type="PRINTS" id="PR00344">
    <property type="entry name" value="BCTRLSENSOR"/>
</dbReference>
<dbReference type="SUPFAM" id="SSF55874">
    <property type="entry name" value="ATPase domain of HSP90 chaperone/DNA topoisomerase II/histidine kinase"/>
    <property type="match status" value="1"/>
</dbReference>
<dbReference type="InterPro" id="IPR011006">
    <property type="entry name" value="CheY-like_superfamily"/>
</dbReference>
<dbReference type="Gene3D" id="1.10.287.130">
    <property type="match status" value="1"/>
</dbReference>
<sequence length="825" mass="87003">MGVVPLAVRIAGSTRQTNRLTAGATSRDDGTDMASLPIPAGPDPRRTAILVAGGATVVAAGLVLFLVGSIAVAAGFLGLGIVAGGLLLGWRLLRQPGVADPQSIDWAFTRAVAQASGDAVAITDRAGRLVCANDAFETLFGGFPTPPGLPLEGDGVAVLGNAGRIAWRDGSGEVAGLIVGRHRVTAHITRAGDDGDMLVWRFVVLQRQDLAASTEALIGGATGDRLGGAGVMAALIGPDGRVRAGNRVLAERALGAAGPIDGRDFARLLITDSRGLVRFEREGLDGTPLRVVQIPFLDSDDAPVLVALLDDEDTAPAIGASASAHVRSLVSLMPFGMALVDREGRFLQMNDAFIRAAGVDPHAPPLYPGDLVVREDKTAVADAIRRFAGGATHSSDMAVRLKSHPEEPVALTIAGARGLGDAAVLLSLKDNSEESRLKREVAQATKMQAVGQLAGGVAHDFNNILTAIIGHCDLMMMRHSPGDSDYDDIQQIRTNSNRAASLTRQLLAFSRQQTLRPQTLQLPDVVAEVSNLLKRLMGEQITLDVTHGRNLGAVRADPGQLEQVVVNLAVNARDAMLTHNPRGGGTLTIQTKAVTASEVRAMASDILPVADYTALVVSDTGGGIPPEILPKIFEPFFTTKEVGKGTGLGLSTVYGIVKQSGGWIFADPKPGQGATFTMYLPVHAAGTVTKPPLARPPAKPVEMWGTGTILLVEDEDMVRAVAERALTRQGYTVMTAENGEAALDLLDRNGRPDLLISDVVMPTMDGPTMVRHARDRYPDLPIIFMSGYAEEQLRRSIDLDNVAFLPKPFSVQQLAEAARDVLVGR</sequence>
<evidence type="ECO:0000259" key="5">
    <source>
        <dbReference type="PROSITE" id="PS50109"/>
    </source>
</evidence>
<feature type="domain" description="Histidine kinase" evidence="5">
    <location>
        <begin position="456"/>
        <end position="684"/>
    </location>
</feature>
<dbReference type="InterPro" id="IPR003594">
    <property type="entry name" value="HATPase_dom"/>
</dbReference>
<dbReference type="Gene3D" id="3.30.565.10">
    <property type="entry name" value="Histidine kinase-like ATPase, C-terminal domain"/>
    <property type="match status" value="1"/>
</dbReference>
<dbReference type="InterPro" id="IPR003661">
    <property type="entry name" value="HisK_dim/P_dom"/>
</dbReference>
<dbReference type="SMART" id="SM00387">
    <property type="entry name" value="HATPase_c"/>
    <property type="match status" value="1"/>
</dbReference>
<comment type="caution">
    <text evidence="7">The sequence shown here is derived from an EMBL/GenBank/DDBJ whole genome shotgun (WGS) entry which is preliminary data.</text>
</comment>
<dbReference type="SUPFAM" id="SSF52172">
    <property type="entry name" value="CheY-like"/>
    <property type="match status" value="1"/>
</dbReference>
<dbReference type="PANTHER" id="PTHR43065:SF42">
    <property type="entry name" value="TWO-COMPONENT SENSOR PPRA"/>
    <property type="match status" value="1"/>
</dbReference>
<dbReference type="PROSITE" id="PS50109">
    <property type="entry name" value="HIS_KIN"/>
    <property type="match status" value="1"/>
</dbReference>
<dbReference type="Gene3D" id="3.40.50.2300">
    <property type="match status" value="1"/>
</dbReference>
<dbReference type="Pfam" id="PF02518">
    <property type="entry name" value="HATPase_c"/>
    <property type="match status" value="1"/>
</dbReference>
<proteinExistence type="predicted"/>
<keyword evidence="8" id="KW-1185">Reference proteome</keyword>
<name>A0ABN1HR18_9SPHN</name>
<dbReference type="InterPro" id="IPR036097">
    <property type="entry name" value="HisK_dim/P_sf"/>
</dbReference>
<dbReference type="SUPFAM" id="SSF47384">
    <property type="entry name" value="Homodimeric domain of signal transducing histidine kinase"/>
    <property type="match status" value="1"/>
</dbReference>
<evidence type="ECO:0000256" key="4">
    <source>
        <dbReference type="PROSITE-ProRule" id="PRU00169"/>
    </source>
</evidence>
<dbReference type="SMART" id="SM00448">
    <property type="entry name" value="REC"/>
    <property type="match status" value="1"/>
</dbReference>
<dbReference type="EMBL" id="BAAAES010000007">
    <property type="protein sequence ID" value="GAA0663447.1"/>
    <property type="molecule type" value="Genomic_DNA"/>
</dbReference>
<dbReference type="Pfam" id="PF13188">
    <property type="entry name" value="PAS_8"/>
    <property type="match status" value="2"/>
</dbReference>
<dbReference type="InterPro" id="IPR036890">
    <property type="entry name" value="HATPase_C_sf"/>
</dbReference>